<evidence type="ECO:0000256" key="10">
    <source>
        <dbReference type="SAM" id="SignalP"/>
    </source>
</evidence>
<name>A0A1U8IJ92_GOSHI</name>
<evidence type="ECO:0000256" key="3">
    <source>
        <dbReference type="ARBA" id="ARBA00022475"/>
    </source>
</evidence>
<proteinExistence type="inferred from homology"/>
<dbReference type="GO" id="GO:0098552">
    <property type="term" value="C:side of membrane"/>
    <property type="evidence" value="ECO:0007669"/>
    <property type="project" value="UniProtKB-KW"/>
</dbReference>
<gene>
    <name evidence="13" type="primary">LOC107895191</name>
</gene>
<evidence type="ECO:0000256" key="4">
    <source>
        <dbReference type="ARBA" id="ARBA00022622"/>
    </source>
</evidence>
<evidence type="ECO:0000256" key="8">
    <source>
        <dbReference type="ARBA" id="ARBA00023288"/>
    </source>
</evidence>
<dbReference type="PANTHER" id="PTHR31052">
    <property type="entry name" value="COBRA-LIKE PROTEIN 7"/>
    <property type="match status" value="1"/>
</dbReference>
<dbReference type="GO" id="GO:0005886">
    <property type="term" value="C:plasma membrane"/>
    <property type="evidence" value="ECO:0007669"/>
    <property type="project" value="UniProtKB-SubCell"/>
</dbReference>
<sequence length="665" mass="74412">MKMPWMKLMCLAFLFLSLRNQICYGAPDDYDDYDEEEEPKEKNPPGQDKCNGIFLMYTFTERNKELPHVKNVTAQAWSFKSKATLVNTGLEELKGWKMFIRFQHREVLVSATNAILVDGAGDFPAKVEKGATLSGYPNTDLKTSVDTAGDLTKMSTEIEFTGTMFGLNEKAIPLPKSIRLANDGWKCPMLTTYRTFLTTCCHKDPKYKSLNQSAKGKYTPRQYGDVNLMYDVLKSYEGSYEAQVTIDNDGTLSRLDNWNLTWEWMRGEFIHSMRGAYTRRIEYSDCIFGLPGQYLKGFDFSQVMNCKKRPVISDLPLEKANDTEIGHIPNCCKNGSLVSPVMDENNARAVFQLRVYKLPPDTPKTVLYPPQRWNITSLVSAHYHCSAPVRVDPSAFPEATGTGAKTYAVASWQVVCNMTKPKKKRAKCCVSFTAYYSNGAVPCSTCACGCDDSQTDKCNPSSRAMLLPPDALLLPAENRTAKIKAYAKLKKKPVPRAMPCPDNCVVSINWHVSSDHKAGWTARMTLFNWGETQFKDWYAAVELKKAASGYDDVYSFNGTKLVSPKNTIFFQGLKGLEYLIEIKNGSSDSKPKVPGKQQSVISFTKKKPEAINIRKGDGFPSKVFFNGAECALPDSLPSAATLLSSMPLLFFSAIAFLLITYPFHS</sequence>
<evidence type="ECO:0000256" key="6">
    <source>
        <dbReference type="ARBA" id="ARBA00023136"/>
    </source>
</evidence>
<dbReference type="STRING" id="3635.A0A1U8IJ92"/>
<evidence type="ECO:0000256" key="7">
    <source>
        <dbReference type="ARBA" id="ARBA00023180"/>
    </source>
</evidence>
<keyword evidence="3" id="KW-1003">Cell membrane</keyword>
<evidence type="ECO:0000256" key="9">
    <source>
        <dbReference type="SAM" id="Phobius"/>
    </source>
</evidence>
<keyword evidence="6 9" id="KW-0472">Membrane</keyword>
<dbReference type="RefSeq" id="XP_016675939.2">
    <property type="nucleotide sequence ID" value="XM_016820450.2"/>
</dbReference>
<dbReference type="InterPro" id="IPR056900">
    <property type="entry name" value="COB_C"/>
</dbReference>
<feature type="chain" id="PRO_5046607882" evidence="10">
    <location>
        <begin position="26"/>
        <end position="665"/>
    </location>
</feature>
<dbReference type="KEGG" id="ghi:107895191"/>
<dbReference type="GO" id="GO:0010215">
    <property type="term" value="P:cellulose microfibril organization"/>
    <property type="evidence" value="ECO:0007669"/>
    <property type="project" value="InterPro"/>
</dbReference>
<dbReference type="Pfam" id="PF04833">
    <property type="entry name" value="COBRA"/>
    <property type="match status" value="1"/>
</dbReference>
<evidence type="ECO:0000256" key="5">
    <source>
        <dbReference type="ARBA" id="ARBA00022729"/>
    </source>
</evidence>
<evidence type="ECO:0000256" key="1">
    <source>
        <dbReference type="ARBA" id="ARBA00004609"/>
    </source>
</evidence>
<reference evidence="12" key="1">
    <citation type="journal article" date="2020" name="Nat. Genet.">
        <title>Genomic diversifications of five Gossypium allopolyploid species and their impact on cotton improvement.</title>
        <authorList>
            <person name="Chen Z.J."/>
            <person name="Sreedasyam A."/>
            <person name="Ando A."/>
            <person name="Song Q."/>
            <person name="De Santiago L.M."/>
            <person name="Hulse-Kemp A.M."/>
            <person name="Ding M."/>
            <person name="Ye W."/>
            <person name="Kirkbride R.C."/>
            <person name="Jenkins J."/>
            <person name="Plott C."/>
            <person name="Lovell J."/>
            <person name="Lin Y.M."/>
            <person name="Vaughn R."/>
            <person name="Liu B."/>
            <person name="Simpson S."/>
            <person name="Scheffler B.E."/>
            <person name="Wen L."/>
            <person name="Saski C.A."/>
            <person name="Grover C.E."/>
            <person name="Hu G."/>
            <person name="Conover J.L."/>
            <person name="Carlson J.W."/>
            <person name="Shu S."/>
            <person name="Boston L.B."/>
            <person name="Williams M."/>
            <person name="Peterson D.G."/>
            <person name="McGee K."/>
            <person name="Jones D.C."/>
            <person name="Wendel J.F."/>
            <person name="Stelly D.M."/>
            <person name="Grimwood J."/>
            <person name="Schmutz J."/>
        </authorList>
    </citation>
    <scope>NUCLEOTIDE SEQUENCE [LARGE SCALE GENOMIC DNA]</scope>
    <source>
        <strain evidence="12">cv. TM-1</strain>
    </source>
</reference>
<dbReference type="InterPro" id="IPR006918">
    <property type="entry name" value="COBRA_pln"/>
</dbReference>
<dbReference type="Proteomes" id="UP000818029">
    <property type="component" value="Chromosome A13"/>
</dbReference>
<feature type="transmembrane region" description="Helical" evidence="9">
    <location>
        <begin position="642"/>
        <end position="663"/>
    </location>
</feature>
<keyword evidence="12" id="KW-1185">Reference proteome</keyword>
<evidence type="ECO:0000259" key="11">
    <source>
        <dbReference type="Pfam" id="PF25079"/>
    </source>
</evidence>
<dbReference type="PANTHER" id="PTHR31052:SF2">
    <property type="entry name" value="COBRA-LIKE PROTEIN 10"/>
    <property type="match status" value="1"/>
</dbReference>
<evidence type="ECO:0000256" key="2">
    <source>
        <dbReference type="ARBA" id="ARBA00005507"/>
    </source>
</evidence>
<keyword evidence="8" id="KW-0449">Lipoprotein</keyword>
<protein>
    <submittedName>
        <fullName evidence="13">COBRA-like protein 10</fullName>
    </submittedName>
</protein>
<evidence type="ECO:0000313" key="12">
    <source>
        <dbReference type="Proteomes" id="UP000818029"/>
    </source>
</evidence>
<keyword evidence="9" id="KW-1133">Transmembrane helix</keyword>
<keyword evidence="4" id="KW-0336">GPI-anchor</keyword>
<keyword evidence="5 10" id="KW-0732">Signal</keyword>
<feature type="signal peptide" evidence="10">
    <location>
        <begin position="1"/>
        <end position="25"/>
    </location>
</feature>
<keyword evidence="9" id="KW-0812">Transmembrane</keyword>
<dbReference type="Pfam" id="PF25079">
    <property type="entry name" value="COB_C"/>
    <property type="match status" value="1"/>
</dbReference>
<organism evidence="12 13">
    <name type="scientific">Gossypium hirsutum</name>
    <name type="common">Upland cotton</name>
    <name type="synonym">Gossypium mexicanum</name>
    <dbReference type="NCBI Taxonomy" id="3635"/>
    <lineage>
        <taxon>Eukaryota</taxon>
        <taxon>Viridiplantae</taxon>
        <taxon>Streptophyta</taxon>
        <taxon>Embryophyta</taxon>
        <taxon>Tracheophyta</taxon>
        <taxon>Spermatophyta</taxon>
        <taxon>Magnoliopsida</taxon>
        <taxon>eudicotyledons</taxon>
        <taxon>Gunneridae</taxon>
        <taxon>Pentapetalae</taxon>
        <taxon>rosids</taxon>
        <taxon>malvids</taxon>
        <taxon>Malvales</taxon>
        <taxon>Malvaceae</taxon>
        <taxon>Malvoideae</taxon>
        <taxon>Gossypium</taxon>
    </lineage>
</organism>
<accession>A0A1U8IJ92</accession>
<evidence type="ECO:0000313" key="13">
    <source>
        <dbReference type="RefSeq" id="XP_016675939.2"/>
    </source>
</evidence>
<reference evidence="13" key="2">
    <citation type="submission" date="2025-08" db="UniProtKB">
        <authorList>
            <consortium name="RefSeq"/>
        </authorList>
    </citation>
    <scope>IDENTIFICATION</scope>
</reference>
<dbReference type="GeneID" id="107895191"/>
<comment type="similarity">
    <text evidence="2">Belongs to the COBRA family.</text>
</comment>
<feature type="domain" description="COBRA C-terminal" evidence="11">
    <location>
        <begin position="427"/>
        <end position="637"/>
    </location>
</feature>
<dbReference type="PaxDb" id="3635-A0A1U8IJ92"/>
<comment type="subcellular location">
    <subcellularLocation>
        <location evidence="1">Cell membrane</location>
        <topology evidence="1">Lipid-anchor</topology>
        <topology evidence="1">GPI-anchor</topology>
    </subcellularLocation>
</comment>
<dbReference type="AlphaFoldDB" id="A0A1U8IJ92"/>
<keyword evidence="7" id="KW-0325">Glycoprotein</keyword>